<dbReference type="GO" id="GO:0043041">
    <property type="term" value="P:amino acid activation for nonribosomal peptide biosynthetic process"/>
    <property type="evidence" value="ECO:0007669"/>
    <property type="project" value="TreeGrafter"/>
</dbReference>
<dbReference type="OrthoDB" id="416786at2759"/>
<dbReference type="InterPro" id="IPR042099">
    <property type="entry name" value="ANL_N_sf"/>
</dbReference>
<name>A0A316Z775_9BASI</name>
<dbReference type="InterPro" id="IPR009081">
    <property type="entry name" value="PP-bd_ACP"/>
</dbReference>
<dbReference type="SMART" id="SM00823">
    <property type="entry name" value="PKS_PP"/>
    <property type="match status" value="2"/>
</dbReference>
<dbReference type="InterPro" id="IPR036736">
    <property type="entry name" value="ACP-like_sf"/>
</dbReference>
<dbReference type="InterPro" id="IPR000873">
    <property type="entry name" value="AMP-dep_synth/lig_dom"/>
</dbReference>
<proteinExistence type="predicted"/>
<reference evidence="7 8" key="1">
    <citation type="journal article" date="2018" name="Mol. Biol. Evol.">
        <title>Broad Genomic Sampling Reveals a Smut Pathogenic Ancestry of the Fungal Clade Ustilaginomycotina.</title>
        <authorList>
            <person name="Kijpornyongpan T."/>
            <person name="Mondo S.J."/>
            <person name="Barry K."/>
            <person name="Sandor L."/>
            <person name="Lee J."/>
            <person name="Lipzen A."/>
            <person name="Pangilinan J."/>
            <person name="LaButti K."/>
            <person name="Hainaut M."/>
            <person name="Henrissat B."/>
            <person name="Grigoriev I.V."/>
            <person name="Spatafora J.W."/>
            <person name="Aime M.C."/>
        </authorList>
    </citation>
    <scope>NUCLEOTIDE SEQUENCE [LARGE SCALE GENOMIC DNA]</scope>
    <source>
        <strain evidence="7 8">MCA 4186</strain>
    </source>
</reference>
<evidence type="ECO:0000313" key="8">
    <source>
        <dbReference type="Proteomes" id="UP000245946"/>
    </source>
</evidence>
<keyword evidence="2" id="KW-0597">Phosphoprotein</keyword>
<dbReference type="SUPFAM" id="SSF52777">
    <property type="entry name" value="CoA-dependent acyltransferases"/>
    <property type="match status" value="7"/>
</dbReference>
<dbReference type="CDD" id="cd19542">
    <property type="entry name" value="CT_NRPS-like"/>
    <property type="match status" value="1"/>
</dbReference>
<dbReference type="Gene3D" id="3.40.50.12780">
    <property type="entry name" value="N-terminal domain of ligase-like"/>
    <property type="match status" value="1"/>
</dbReference>
<dbReference type="FunFam" id="3.40.50.980:FF:000001">
    <property type="entry name" value="Non-ribosomal peptide synthetase"/>
    <property type="match status" value="1"/>
</dbReference>
<evidence type="ECO:0000256" key="4">
    <source>
        <dbReference type="ARBA" id="ARBA00023268"/>
    </source>
</evidence>
<dbReference type="STRING" id="58919.A0A316Z775"/>
<dbReference type="SUPFAM" id="SSF47336">
    <property type="entry name" value="ACP-like"/>
    <property type="match status" value="3"/>
</dbReference>
<dbReference type="SUPFAM" id="SSF56801">
    <property type="entry name" value="Acetyl-CoA synthetase-like"/>
    <property type="match status" value="1"/>
</dbReference>
<sequence>MQALLEKYTHQRFPNLADESNAAQARLSLRHPLQLASSSASALDVVRAAAVRLVCAYVDGTEVLVGAVTDAEETRLALAEVHAEEGQSQPSRADVQRSLAEQLAAAEPAAAASLAQLCRDAGYQLAEGESPALITVGDVPPKGEDWYPRHGVSVFVPDSGAELHLIADASQLSEGAAEQFLEQLSRTASAFASEPDASFLDKDGSLSLHWLVSEEDEALRSAYAAPYEAERAHLATEWLARNARERPEDVAHELYDEPDGEKRTLTWAQLERQSNQLARWLIQQGVEKESRVGICRGRDEHFYIAMAATLKAGGCYLPIDADLPPERKSYIAKDSEALLVLTNEAQAELFGKLAHDMDDKELQGKIAQESEEALEPIADLDGLAYILYTSGTSGNPKGCLQLHRGVFWAIEAMVTWPREIVKPETDKRLAMAAVAFDVHISEIVQSWALGVCLVSVASRLALLADLQENIERLGIAQIGMVPSMIEATLTKQPNELPIKYLVSGGEKLTDAVLAKWAAHPDVILANFYGPTEATIGCTSRRLEGVHERRDNIGLAFPGCGAYVADANLNIVPRAHPGELIVEGPLVGRGYLNLPDVTKKAFIAWPTPGSRAYRTGDLVRMNHDGTISISGRIDSQVKLRGVRIESEGVSAVVRDAADEQPLDAVTVVTTHEAAGGSDLLVTFVAPNDDAISANDRRAAPALARLSPGLMETLRDATEQGLASYMRPSHIIPTEFLPLSHNGKIDAKPLIALFKETDMDKLMELQEEDGDGGAKGDQAADEREPTELEAKLIAMIEQLTQARHGSFSPSRKLLETGLSSLNFAVLTTRIRNELGARFSVAQLMSIGRIADCAAAIEGHSEGSSRSNDEAAAAVAAFADEHRSDVEAVFKADDVERILPPLPVQPGVLFQITQDPSRYVQHFLYELQDGITREQLTDAWTQAVARHEILRTGFLQTDRALAQVVLHSNAAELPLFDADADVQDSQGFLKFFEGRAESVAKSINDDISSPCWQLTLCGTERSKPRFMAVSLNHAVYDAFAVRALMTDLDRLLGSSEELPSAVALTDILSSIAETSEAEHKKYWQDALAPAVERQESAPSRRPKAGAKSERSTHGLAASLSDVQSRCSELGITLQSFFYAAFALAGRSAFGWSQDAVFGTVRSGRNLAVDGIENAVCPLVTLVPMHVDLAQGDADSFLSGAHDSLVASLPHEHSSLGQVQGWLGVKSLFDVLFSCRHEQDASGYSSFKHLEGSPPAPEFILAIEMLFVEKSDSIEARAARTSELDSAVSTELLNSLDSVVTALLAGDDGQLKLRGRPENSANSRPKLRRRGKARDEGPEPSAETLKSVTSIVADFLQQPASSVTAGASLVSLGLTSLRAVALSRALQKKGLSVDPVDIIQGDSTRAVAQKIDAQGQSSNGDSSDASADDGETKLAEELGGLPKLALDDADKPELALCTPLQAGMLSQTLASEGTLYVHAFPLRLRRAADAEQLRSAWDQALGAFDILRTSFHFAESSGRWAQVVHSAFALPWKTIQTEDAPADLAKQAVSSLSLGSEGGLSKPPWCLLEAHGQDATHLVVAMHHAMYDGVSFANLLGHVARIFAGDEAPKLPAFIPLARRIVREEKRATEHWTERMRGSSTRFLPERDASRSDSTAAWRASIDFSADEGEQLRRVARRYQVTPQSIGQLALAQLLARYSGLVDISFCQVVSGRTLPDAGEVVGPVFNTIPCRVQLDSHLKAREALRRIHADNVAGLKAQHASLRDIQKALQLPAISDVLFVFQPFVERDGSETERPWSAVPRSSDTDEGATQFSLNLELHEQRDGFAVFSSCAADVFSREQLDEALQLYRQAVVDIISQPNGTVVTPEAEAKAAKLKPAETNEQSSESGDEPAAELSGQQQEVRKLAAQILRVDVDKLLPSTKLASVGLDSISAIQLSSRCRKAGIKLAPTDIVRAPTIKELLRLVSGSPNGHAESKKPTSTGIVTLSGSQAEVATSHISEVLRRGSKVLVSSAGVEYAFACWQRSNGRAFQVCVLRRANERIDVKQLEQAWSSLLEKHEVLRGIPVPTNDASQPLALLIAKDGPTLQVQELEGADEDEAATQQARSLLCEHMPANAAQCRLLLLHGKKHDYVVLNMAHVLYDGWSLPLLLGDLEAMYQGKEASASADFEGFLSSSGADEGAQEKYWREALGEKFSPALWPTQAAKSEGPAVTLFDIEVRSELTADDVRSCARDIGVSSSSLVLGAWALVQAKRCDSAATFGIIQTGRGSEELANLAAPCLNVAPLHVRLQGSQDEQAELARVAGKLQSELLGRPREVEQSRISRIAEWTGRKGQPLVNVTINLLFATQGRNDDEAPEPKKDALWQRMPVKHRLSQEEQSAPVTAADVHLGEPPALMFPELQVDLDVVVATSAESGKLIFVAECARELVDEADARAALGEWAELLASAVRAKRS</sequence>
<dbReference type="GO" id="GO:0005737">
    <property type="term" value="C:cytoplasm"/>
    <property type="evidence" value="ECO:0007669"/>
    <property type="project" value="TreeGrafter"/>
</dbReference>
<dbReference type="GO" id="GO:0031177">
    <property type="term" value="F:phosphopantetheine binding"/>
    <property type="evidence" value="ECO:0007669"/>
    <property type="project" value="InterPro"/>
</dbReference>
<dbReference type="Pfam" id="PF00550">
    <property type="entry name" value="PP-binding"/>
    <property type="match status" value="3"/>
</dbReference>
<dbReference type="PANTHER" id="PTHR45527:SF1">
    <property type="entry name" value="FATTY ACID SYNTHASE"/>
    <property type="match status" value="1"/>
</dbReference>
<dbReference type="PROSITE" id="PS00455">
    <property type="entry name" value="AMP_BINDING"/>
    <property type="match status" value="1"/>
</dbReference>
<dbReference type="InterPro" id="IPR020845">
    <property type="entry name" value="AMP-binding_CS"/>
</dbReference>
<keyword evidence="4" id="KW-0511">Multifunctional enzyme</keyword>
<dbReference type="PANTHER" id="PTHR45527">
    <property type="entry name" value="NONRIBOSOMAL PEPTIDE SYNTHETASE"/>
    <property type="match status" value="1"/>
</dbReference>
<dbReference type="InterPro" id="IPR045851">
    <property type="entry name" value="AMP-bd_C_sf"/>
</dbReference>
<dbReference type="EMBL" id="KZ819297">
    <property type="protein sequence ID" value="PWN96802.1"/>
    <property type="molecule type" value="Genomic_DNA"/>
</dbReference>
<evidence type="ECO:0000313" key="7">
    <source>
        <dbReference type="EMBL" id="PWN96802.1"/>
    </source>
</evidence>
<keyword evidence="3" id="KW-0436">Ligase</keyword>
<dbReference type="GO" id="GO:0016874">
    <property type="term" value="F:ligase activity"/>
    <property type="evidence" value="ECO:0007669"/>
    <property type="project" value="UniProtKB-KW"/>
</dbReference>
<organism evidence="7 8">
    <name type="scientific">Tilletiopsis washingtonensis</name>
    <dbReference type="NCBI Taxonomy" id="58919"/>
    <lineage>
        <taxon>Eukaryota</taxon>
        <taxon>Fungi</taxon>
        <taxon>Dikarya</taxon>
        <taxon>Basidiomycota</taxon>
        <taxon>Ustilaginomycotina</taxon>
        <taxon>Exobasidiomycetes</taxon>
        <taxon>Entylomatales</taxon>
        <taxon>Entylomatales incertae sedis</taxon>
        <taxon>Tilletiopsis</taxon>
    </lineage>
</organism>
<dbReference type="Proteomes" id="UP000245946">
    <property type="component" value="Unassembled WGS sequence"/>
</dbReference>
<gene>
    <name evidence="7" type="ORF">FA09DRAFT_361539</name>
</gene>
<evidence type="ECO:0000256" key="2">
    <source>
        <dbReference type="ARBA" id="ARBA00022553"/>
    </source>
</evidence>
<feature type="region of interest" description="Disordered" evidence="5">
    <location>
        <begin position="1307"/>
        <end position="1340"/>
    </location>
</feature>
<dbReference type="Gene3D" id="3.30.559.30">
    <property type="entry name" value="Nonribosomal peptide synthetase, condensation domain"/>
    <property type="match status" value="3"/>
</dbReference>
<dbReference type="PROSITE" id="PS50075">
    <property type="entry name" value="CARRIER"/>
    <property type="match status" value="3"/>
</dbReference>
<dbReference type="RefSeq" id="XP_025597081.1">
    <property type="nucleotide sequence ID" value="XM_025745367.1"/>
</dbReference>
<feature type="region of interest" description="Disordered" evidence="5">
    <location>
        <begin position="1406"/>
        <end position="1427"/>
    </location>
</feature>
<dbReference type="Gene3D" id="1.10.1200.10">
    <property type="entry name" value="ACP-like"/>
    <property type="match status" value="3"/>
</dbReference>
<dbReference type="InterPro" id="IPR010071">
    <property type="entry name" value="AA_adenyl_dom"/>
</dbReference>
<dbReference type="NCBIfam" id="TIGR01733">
    <property type="entry name" value="AA-adenyl-dom"/>
    <property type="match status" value="1"/>
</dbReference>
<dbReference type="InterPro" id="IPR001242">
    <property type="entry name" value="Condensation_dom"/>
</dbReference>
<keyword evidence="8" id="KW-1185">Reference proteome</keyword>
<keyword evidence="1" id="KW-0596">Phosphopantetheine</keyword>
<dbReference type="InterPro" id="IPR020806">
    <property type="entry name" value="PKS_PP-bd"/>
</dbReference>
<dbReference type="InterPro" id="IPR023213">
    <property type="entry name" value="CAT-like_dom_sf"/>
</dbReference>
<protein>
    <recommendedName>
        <fullName evidence="6">Carrier domain-containing protein</fullName>
    </recommendedName>
</protein>
<feature type="domain" description="Carrier" evidence="6">
    <location>
        <begin position="781"/>
        <end position="858"/>
    </location>
</feature>
<dbReference type="GO" id="GO:0044550">
    <property type="term" value="P:secondary metabolite biosynthetic process"/>
    <property type="evidence" value="ECO:0007669"/>
    <property type="project" value="TreeGrafter"/>
</dbReference>
<dbReference type="Gene3D" id="3.30.559.10">
    <property type="entry name" value="Chloramphenicol acetyltransferase-like domain"/>
    <property type="match status" value="3"/>
</dbReference>
<dbReference type="GeneID" id="37272911"/>
<dbReference type="Pfam" id="PF00501">
    <property type="entry name" value="AMP-binding"/>
    <property type="match status" value="1"/>
</dbReference>
<feature type="domain" description="Carrier" evidence="6">
    <location>
        <begin position="1335"/>
        <end position="1411"/>
    </location>
</feature>
<feature type="region of interest" description="Disordered" evidence="5">
    <location>
        <begin position="1088"/>
        <end position="1109"/>
    </location>
</feature>
<evidence type="ECO:0000256" key="5">
    <source>
        <dbReference type="SAM" id="MobiDB-lite"/>
    </source>
</evidence>
<evidence type="ECO:0000259" key="6">
    <source>
        <dbReference type="PROSITE" id="PS50075"/>
    </source>
</evidence>
<feature type="compositionally biased region" description="Low complexity" evidence="5">
    <location>
        <begin position="1408"/>
        <end position="1421"/>
    </location>
</feature>
<dbReference type="Gene3D" id="3.30.300.30">
    <property type="match status" value="1"/>
</dbReference>
<feature type="region of interest" description="Disordered" evidence="5">
    <location>
        <begin position="1868"/>
        <end position="1895"/>
    </location>
</feature>
<dbReference type="CDD" id="cd05930">
    <property type="entry name" value="A_NRPS"/>
    <property type="match status" value="1"/>
</dbReference>
<evidence type="ECO:0000256" key="1">
    <source>
        <dbReference type="ARBA" id="ARBA00022450"/>
    </source>
</evidence>
<feature type="domain" description="Carrier" evidence="6">
    <location>
        <begin position="1893"/>
        <end position="1966"/>
    </location>
</feature>
<accession>A0A316Z775</accession>
<dbReference type="Pfam" id="PF00668">
    <property type="entry name" value="Condensation"/>
    <property type="match status" value="3"/>
</dbReference>
<evidence type="ECO:0000256" key="3">
    <source>
        <dbReference type="ARBA" id="ARBA00022598"/>
    </source>
</evidence>